<dbReference type="OrthoDB" id="408152at2759"/>
<feature type="transmembrane region" description="Helical" evidence="1">
    <location>
        <begin position="249"/>
        <end position="272"/>
    </location>
</feature>
<dbReference type="Gene3D" id="3.40.50.300">
    <property type="entry name" value="P-loop containing nucleotide triphosphate hydrolases"/>
    <property type="match status" value="1"/>
</dbReference>
<dbReference type="STRING" id="1231657.A0A1Y2A8T0"/>
<reference evidence="2 3" key="1">
    <citation type="submission" date="2016-07" db="EMBL/GenBank/DDBJ databases">
        <title>Pervasive Adenine N6-methylation of Active Genes in Fungi.</title>
        <authorList>
            <consortium name="DOE Joint Genome Institute"/>
            <person name="Mondo S.J."/>
            <person name="Dannebaum R.O."/>
            <person name="Kuo R.C."/>
            <person name="Labutti K."/>
            <person name="Haridas S."/>
            <person name="Kuo A."/>
            <person name="Salamov A."/>
            <person name="Ahrendt S.R."/>
            <person name="Lipzen A."/>
            <person name="Sullivan W."/>
            <person name="Andreopoulos W.B."/>
            <person name="Clum A."/>
            <person name="Lindquist E."/>
            <person name="Daum C."/>
            <person name="Ramamoorthy G.K."/>
            <person name="Gryganskyi A."/>
            <person name="Culley D."/>
            <person name="Magnuson J.K."/>
            <person name="James T.Y."/>
            <person name="O'Malley M.A."/>
            <person name="Stajich J.E."/>
            <person name="Spatafora J.W."/>
            <person name="Visel A."/>
            <person name="Grigoriev I.V."/>
        </authorList>
    </citation>
    <scope>NUCLEOTIDE SEQUENCE [LARGE SCALE GENOMIC DNA]</scope>
    <source>
        <strain evidence="2 3">CBS 115471</strain>
    </source>
</reference>
<keyword evidence="1" id="KW-0812">Transmembrane</keyword>
<evidence type="ECO:0000313" key="3">
    <source>
        <dbReference type="Proteomes" id="UP000193144"/>
    </source>
</evidence>
<dbReference type="InterPro" id="IPR027417">
    <property type="entry name" value="P-loop_NTPase"/>
</dbReference>
<evidence type="ECO:0000313" key="2">
    <source>
        <dbReference type="EMBL" id="ORY18942.1"/>
    </source>
</evidence>
<keyword evidence="3" id="KW-1185">Reference proteome</keyword>
<evidence type="ECO:0000256" key="1">
    <source>
        <dbReference type="SAM" id="Phobius"/>
    </source>
</evidence>
<sequence>MTSNYSRLIDSTHGERKLPMRVLVLGMCRTGTTSIATALRKLGYTTHTMRSVLSQPSQITLWQEAVNLTLLQPRPKSSFYPPYTRTEFDKLLGDFDAVTDIPSAVFAEQLIEAYPEAKVILTVRNYDDWEHSMNESIWCLFTWRLFGLARICGVTQMAPMMRMLHSVFQAHNGNVYGGPKAKEAYEAHNAKIMKLVPKENLLVLEEPVTDWTWEALCEFLGKQAPKDVFPKMDEDRALRRSLETVWWGMVRYLFLLLTLPGSVILGAVIFFMGGKHLV</sequence>
<name>A0A1Y2A8T0_9PLEO</name>
<keyword evidence="1" id="KW-1133">Transmembrane helix</keyword>
<dbReference type="AlphaFoldDB" id="A0A1Y2A8T0"/>
<organism evidence="2 3">
    <name type="scientific">Clohesyomyces aquaticus</name>
    <dbReference type="NCBI Taxonomy" id="1231657"/>
    <lineage>
        <taxon>Eukaryota</taxon>
        <taxon>Fungi</taxon>
        <taxon>Dikarya</taxon>
        <taxon>Ascomycota</taxon>
        <taxon>Pezizomycotina</taxon>
        <taxon>Dothideomycetes</taxon>
        <taxon>Pleosporomycetidae</taxon>
        <taxon>Pleosporales</taxon>
        <taxon>Lindgomycetaceae</taxon>
        <taxon>Clohesyomyces</taxon>
    </lineage>
</organism>
<dbReference type="GO" id="GO:0016787">
    <property type="term" value="F:hydrolase activity"/>
    <property type="evidence" value="ECO:0007669"/>
    <property type="project" value="UniProtKB-KW"/>
</dbReference>
<gene>
    <name evidence="2" type="ORF">BCR34DRAFT_670585</name>
</gene>
<protein>
    <submittedName>
        <fullName evidence="2">p-loop containing nucleoside triphosphate hydrolase protein</fullName>
    </submittedName>
</protein>
<comment type="caution">
    <text evidence="2">The sequence shown here is derived from an EMBL/GenBank/DDBJ whole genome shotgun (WGS) entry which is preliminary data.</text>
</comment>
<dbReference type="Pfam" id="PF17784">
    <property type="entry name" value="Sulfotransfer_4"/>
    <property type="match status" value="1"/>
</dbReference>
<dbReference type="InterPro" id="IPR040632">
    <property type="entry name" value="Sulfotransfer_4"/>
</dbReference>
<dbReference type="EMBL" id="MCFA01000004">
    <property type="protein sequence ID" value="ORY18942.1"/>
    <property type="molecule type" value="Genomic_DNA"/>
</dbReference>
<dbReference type="SUPFAM" id="SSF52540">
    <property type="entry name" value="P-loop containing nucleoside triphosphate hydrolases"/>
    <property type="match status" value="1"/>
</dbReference>
<dbReference type="PANTHER" id="PTHR36978:SF4">
    <property type="entry name" value="P-LOOP CONTAINING NUCLEOSIDE TRIPHOSPHATE HYDROLASE PROTEIN"/>
    <property type="match status" value="1"/>
</dbReference>
<keyword evidence="2" id="KW-0378">Hydrolase</keyword>
<dbReference type="PANTHER" id="PTHR36978">
    <property type="entry name" value="P-LOOP CONTAINING NUCLEOTIDE TRIPHOSPHATE HYDROLASE"/>
    <property type="match status" value="1"/>
</dbReference>
<keyword evidence="1" id="KW-0472">Membrane</keyword>
<proteinExistence type="predicted"/>
<dbReference type="Proteomes" id="UP000193144">
    <property type="component" value="Unassembled WGS sequence"/>
</dbReference>
<accession>A0A1Y2A8T0</accession>